<protein>
    <submittedName>
        <fullName evidence="2">Uncharacterized protein</fullName>
    </submittedName>
</protein>
<feature type="compositionally biased region" description="Polar residues" evidence="1">
    <location>
        <begin position="10"/>
        <end position="19"/>
    </location>
</feature>
<name>A0A6A6BLU5_9PEZI</name>
<proteinExistence type="predicted"/>
<dbReference type="AlphaFoldDB" id="A0A6A6BLU5"/>
<dbReference type="EMBL" id="ML995479">
    <property type="protein sequence ID" value="KAF2144658.1"/>
    <property type="molecule type" value="Genomic_DNA"/>
</dbReference>
<keyword evidence="3" id="KW-1185">Reference proteome</keyword>
<dbReference type="RefSeq" id="XP_033400370.1">
    <property type="nucleotide sequence ID" value="XM_033535469.1"/>
</dbReference>
<gene>
    <name evidence="2" type="ORF">K452DRAFT_145202</name>
</gene>
<feature type="compositionally biased region" description="Basic and acidic residues" evidence="1">
    <location>
        <begin position="60"/>
        <end position="73"/>
    </location>
</feature>
<evidence type="ECO:0000313" key="3">
    <source>
        <dbReference type="Proteomes" id="UP000799438"/>
    </source>
</evidence>
<dbReference type="Proteomes" id="UP000799438">
    <property type="component" value="Unassembled WGS sequence"/>
</dbReference>
<feature type="region of interest" description="Disordered" evidence="1">
    <location>
        <begin position="46"/>
        <end position="73"/>
    </location>
</feature>
<sequence length="191" mass="20861">MRAAWLTVDDCSQSTTASPRSPMAAAVPLPRLAQRLAIVMQAAVQPDEAASTQRRRHAERRTAGAERRDAAEQRCNVARREVARAWQRPPELAMKGLTVVTGDDGRRFLVSVDPLSVAVCAKRCGILFSWQPSPRCLPLLPTDSLSRLSRSCPRPPPPPPVTTSEQSGALSVVIGAPFFISPCQCTPRVWR</sequence>
<dbReference type="GeneID" id="54292963"/>
<feature type="region of interest" description="Disordered" evidence="1">
    <location>
        <begin position="1"/>
        <end position="23"/>
    </location>
</feature>
<accession>A0A6A6BLU5</accession>
<organism evidence="2 3">
    <name type="scientific">Aplosporella prunicola CBS 121167</name>
    <dbReference type="NCBI Taxonomy" id="1176127"/>
    <lineage>
        <taxon>Eukaryota</taxon>
        <taxon>Fungi</taxon>
        <taxon>Dikarya</taxon>
        <taxon>Ascomycota</taxon>
        <taxon>Pezizomycotina</taxon>
        <taxon>Dothideomycetes</taxon>
        <taxon>Dothideomycetes incertae sedis</taxon>
        <taxon>Botryosphaeriales</taxon>
        <taxon>Aplosporellaceae</taxon>
        <taxon>Aplosporella</taxon>
    </lineage>
</organism>
<evidence type="ECO:0000256" key="1">
    <source>
        <dbReference type="SAM" id="MobiDB-lite"/>
    </source>
</evidence>
<reference evidence="2" key="1">
    <citation type="journal article" date="2020" name="Stud. Mycol.">
        <title>101 Dothideomycetes genomes: a test case for predicting lifestyles and emergence of pathogens.</title>
        <authorList>
            <person name="Haridas S."/>
            <person name="Albert R."/>
            <person name="Binder M."/>
            <person name="Bloem J."/>
            <person name="Labutti K."/>
            <person name="Salamov A."/>
            <person name="Andreopoulos B."/>
            <person name="Baker S."/>
            <person name="Barry K."/>
            <person name="Bills G."/>
            <person name="Bluhm B."/>
            <person name="Cannon C."/>
            <person name="Castanera R."/>
            <person name="Culley D."/>
            <person name="Daum C."/>
            <person name="Ezra D."/>
            <person name="Gonzalez J."/>
            <person name="Henrissat B."/>
            <person name="Kuo A."/>
            <person name="Liang C."/>
            <person name="Lipzen A."/>
            <person name="Lutzoni F."/>
            <person name="Magnuson J."/>
            <person name="Mondo S."/>
            <person name="Nolan M."/>
            <person name="Ohm R."/>
            <person name="Pangilinan J."/>
            <person name="Park H.-J."/>
            <person name="Ramirez L."/>
            <person name="Alfaro M."/>
            <person name="Sun H."/>
            <person name="Tritt A."/>
            <person name="Yoshinaga Y."/>
            <person name="Zwiers L.-H."/>
            <person name="Turgeon B."/>
            <person name="Goodwin S."/>
            <person name="Spatafora J."/>
            <person name="Crous P."/>
            <person name="Grigoriev I."/>
        </authorList>
    </citation>
    <scope>NUCLEOTIDE SEQUENCE</scope>
    <source>
        <strain evidence="2">CBS 121167</strain>
    </source>
</reference>
<evidence type="ECO:0000313" key="2">
    <source>
        <dbReference type="EMBL" id="KAF2144658.1"/>
    </source>
</evidence>